<name>A0A1Q8QM40_9FIRM</name>
<accession>A0A1Q8QM40</accession>
<proteinExistence type="predicted"/>
<dbReference type="Proteomes" id="UP000186102">
    <property type="component" value="Unassembled WGS sequence"/>
</dbReference>
<dbReference type="RefSeq" id="WP_075366457.1">
    <property type="nucleotide sequence ID" value="NZ_MLBF01000043.1"/>
</dbReference>
<comment type="caution">
    <text evidence="1">The sequence shown here is derived from an EMBL/GenBank/DDBJ whole genome shotgun (WGS) entry which is preliminary data.</text>
</comment>
<organism evidence="1 2">
    <name type="scientific">Desulfosporosinus metallidurans</name>
    <dbReference type="NCBI Taxonomy" id="1888891"/>
    <lineage>
        <taxon>Bacteria</taxon>
        <taxon>Bacillati</taxon>
        <taxon>Bacillota</taxon>
        <taxon>Clostridia</taxon>
        <taxon>Eubacteriales</taxon>
        <taxon>Desulfitobacteriaceae</taxon>
        <taxon>Desulfosporosinus</taxon>
    </lineage>
</organism>
<evidence type="ECO:0000313" key="2">
    <source>
        <dbReference type="Proteomes" id="UP000186102"/>
    </source>
</evidence>
<keyword evidence="2" id="KW-1185">Reference proteome</keyword>
<protein>
    <submittedName>
        <fullName evidence="1">Ferredoxin-dependent glutamate synthase</fullName>
    </submittedName>
</protein>
<dbReference type="AlphaFoldDB" id="A0A1Q8QM40"/>
<evidence type="ECO:0000313" key="1">
    <source>
        <dbReference type="EMBL" id="OLN28400.1"/>
    </source>
</evidence>
<sequence length="120" mass="13617">MFKPMFHYYVNKISNYTIARLLSDKYSQNIAEIITSLKRMSTLNMIEFNMRAQDGKTINRPLGSPKHFPGYDMLMFSTSIMSKLSLPESASIDMRVTIGPKATKPLTINIPLMISGMAYV</sequence>
<dbReference type="STRING" id="1888891.DSOL_4049"/>
<dbReference type="EMBL" id="MLBF01000043">
    <property type="protein sequence ID" value="OLN28400.1"/>
    <property type="molecule type" value="Genomic_DNA"/>
</dbReference>
<reference evidence="1 2" key="1">
    <citation type="submission" date="2016-09" db="EMBL/GenBank/DDBJ databases">
        <title>Complete genome of Desulfosporosinus sp. OL.</title>
        <authorList>
            <person name="Mardanov A."/>
            <person name="Beletsky A."/>
            <person name="Panova A."/>
            <person name="Karnachuk O."/>
            <person name="Ravin N."/>
        </authorList>
    </citation>
    <scope>NUCLEOTIDE SEQUENCE [LARGE SCALE GENOMIC DNA]</scope>
    <source>
        <strain evidence="1 2">OL</strain>
    </source>
</reference>
<gene>
    <name evidence="1" type="ORF">DSOL_4049</name>
</gene>